<name>A0ABD6C6K8_9EURY</name>
<organism evidence="1 2">
    <name type="scientific">Halorientalis brevis</name>
    <dbReference type="NCBI Taxonomy" id="1126241"/>
    <lineage>
        <taxon>Archaea</taxon>
        <taxon>Methanobacteriati</taxon>
        <taxon>Methanobacteriota</taxon>
        <taxon>Stenosarchaea group</taxon>
        <taxon>Halobacteria</taxon>
        <taxon>Halobacteriales</taxon>
        <taxon>Haloarculaceae</taxon>
        <taxon>Halorientalis</taxon>
    </lineage>
</organism>
<keyword evidence="2" id="KW-1185">Reference proteome</keyword>
<dbReference type="SUPFAM" id="SSF103647">
    <property type="entry name" value="TSP type-3 repeat"/>
    <property type="match status" value="1"/>
</dbReference>
<dbReference type="InterPro" id="IPR024079">
    <property type="entry name" value="MetalloPept_cat_dom_sf"/>
</dbReference>
<accession>A0ABD6C6K8</accession>
<dbReference type="EMBL" id="JBHUDJ010000001">
    <property type="protein sequence ID" value="MFD1585941.1"/>
    <property type="molecule type" value="Genomic_DNA"/>
</dbReference>
<proteinExistence type="predicted"/>
<evidence type="ECO:0000313" key="2">
    <source>
        <dbReference type="Proteomes" id="UP001597119"/>
    </source>
</evidence>
<reference evidence="1 2" key="1">
    <citation type="journal article" date="2019" name="Int. J. Syst. Evol. Microbiol.">
        <title>The Global Catalogue of Microorganisms (GCM) 10K type strain sequencing project: providing services to taxonomists for standard genome sequencing and annotation.</title>
        <authorList>
            <consortium name="The Broad Institute Genomics Platform"/>
            <consortium name="The Broad Institute Genome Sequencing Center for Infectious Disease"/>
            <person name="Wu L."/>
            <person name="Ma J."/>
        </authorList>
    </citation>
    <scope>NUCLEOTIDE SEQUENCE [LARGE SCALE GENOMIC DNA]</scope>
    <source>
        <strain evidence="1 2">CGMCC 1.12125</strain>
    </source>
</reference>
<gene>
    <name evidence="1" type="ORF">ACFR9U_03025</name>
</gene>
<protein>
    <submittedName>
        <fullName evidence="1">Uncharacterized protein</fullName>
    </submittedName>
</protein>
<evidence type="ECO:0000313" key="1">
    <source>
        <dbReference type="EMBL" id="MFD1585941.1"/>
    </source>
</evidence>
<comment type="caution">
    <text evidence="1">The sequence shown here is derived from an EMBL/GenBank/DDBJ whole genome shotgun (WGS) entry which is preliminary data.</text>
</comment>
<dbReference type="InterPro" id="IPR028974">
    <property type="entry name" value="TSP_type-3_rpt"/>
</dbReference>
<dbReference type="SUPFAM" id="SSF55486">
    <property type="entry name" value="Metalloproteases ('zincins'), catalytic domain"/>
    <property type="match status" value="1"/>
</dbReference>
<sequence>MNGRVVIALLVLAVLAWTQGLVPITHVPGFPDRDFDRDGLSNERERALGTNAFKADSDGDGLDDWYELSALETDPTTADTDDDEFSDSVELVGGPPIAGADPLQRDVFVEIDYVTGKRPSRETLDRVAAVFEAAPVRNPDGSTGIDVHFVIDDEIGSPTATTPKELSRIRKAHFDNSSVGYHYAVFVGQAGGENRTRTGFQSSGPGYRQMAIEYQGGDFAGTFVHELGHSLGIDADDYAGVDSYAVSAATYPSVMNYNYPDSPIRLTHDGPFDDWEHINDSQINPRPREIRRRLTRARAEDDGSVLED</sequence>
<dbReference type="Proteomes" id="UP001597119">
    <property type="component" value="Unassembled WGS sequence"/>
</dbReference>
<dbReference type="Gene3D" id="3.40.390.10">
    <property type="entry name" value="Collagenase (Catalytic Domain)"/>
    <property type="match status" value="1"/>
</dbReference>
<dbReference type="RefSeq" id="WP_247376830.1">
    <property type="nucleotide sequence ID" value="NZ_JALLGV010000003.1"/>
</dbReference>
<dbReference type="AlphaFoldDB" id="A0ABD6C6K8"/>